<keyword evidence="9" id="KW-1185">Reference proteome</keyword>
<evidence type="ECO:0000256" key="2">
    <source>
        <dbReference type="ARBA" id="ARBA00022737"/>
    </source>
</evidence>
<keyword evidence="4" id="KW-0862">Zinc</keyword>
<dbReference type="Proteomes" id="UP001286313">
    <property type="component" value="Unassembled WGS sequence"/>
</dbReference>
<reference evidence="8" key="1">
    <citation type="submission" date="2023-10" db="EMBL/GenBank/DDBJ databases">
        <title>Genome assemblies of two species of porcelain crab, Petrolisthes cinctipes and Petrolisthes manimaculis (Anomura: Porcellanidae).</title>
        <authorList>
            <person name="Angst P."/>
        </authorList>
    </citation>
    <scope>NUCLEOTIDE SEQUENCE</scope>
    <source>
        <strain evidence="8">PB745_01</strain>
        <tissue evidence="8">Gill</tissue>
    </source>
</reference>
<dbReference type="GO" id="GO:0005634">
    <property type="term" value="C:nucleus"/>
    <property type="evidence" value="ECO:0007669"/>
    <property type="project" value="TreeGrafter"/>
</dbReference>
<dbReference type="PROSITE" id="PS00028">
    <property type="entry name" value="ZINC_FINGER_C2H2_1"/>
    <property type="match status" value="1"/>
</dbReference>
<dbReference type="InterPro" id="IPR036236">
    <property type="entry name" value="Znf_C2H2_sf"/>
</dbReference>
<keyword evidence="1" id="KW-0479">Metal-binding</keyword>
<proteinExistence type="predicted"/>
<name>A0AAE1G4B3_PETCI</name>
<dbReference type="PANTHER" id="PTHR24403">
    <property type="entry name" value="ZINC FINGER PROTEIN"/>
    <property type="match status" value="1"/>
</dbReference>
<dbReference type="GO" id="GO:0045944">
    <property type="term" value="P:positive regulation of transcription by RNA polymerase II"/>
    <property type="evidence" value="ECO:0007669"/>
    <property type="project" value="TreeGrafter"/>
</dbReference>
<sequence length="504" mass="52568">MSGDSDKLLEVLQVVDFWNETKDEGLLPLLPSPSESSANVTKEESIDQMLEFLLEGIDDEDKVDEGDADNNNMMMSNNQDEPSKMSHLTEQEMTHNVHTSPGPATCTGEPRPSSLQTVPTPMKEAHVPPQPLAAIQAAAVDTTKHGRVEGSVDGTLGTPLSEVDDGYRSQESQSSASPRSLSPSSLSPRPSSTHSSSTSTLYIDETEQSPQPEPQPGPSSGKRLDGTESAPQPGPSSGKQLDGTESGPQPGPSSGERLDGTESGPQPGPSSGKRLDGTESGPQPGPSSGKRLDGTESGPQPGPSSGKQLDGTEYVPQPGPSSGKLLSQLLGAESGPQPGPYTGKILQDRSRSSRPHPYIAPRPALAPGPAPSPAFAPGPAPGPALVTSGVPLQVGYTFMPFVNYTFIPYQGQGVPIGASVGAAPMMGQVNLGHNNGNNIGRAIKAGMTPATCPLCGLKAASSGHIRRHLQSHGSGRKYKCKYCTCAYGRYDCLQSHVKNVHPSQ</sequence>
<keyword evidence="2" id="KW-0677">Repeat</keyword>
<evidence type="ECO:0000256" key="5">
    <source>
        <dbReference type="PROSITE-ProRule" id="PRU00042"/>
    </source>
</evidence>
<feature type="compositionally biased region" description="Basic and acidic residues" evidence="6">
    <location>
        <begin position="81"/>
        <end position="95"/>
    </location>
</feature>
<dbReference type="Gene3D" id="3.30.160.60">
    <property type="entry name" value="Classic Zinc Finger"/>
    <property type="match status" value="1"/>
</dbReference>
<evidence type="ECO:0000256" key="1">
    <source>
        <dbReference type="ARBA" id="ARBA00022723"/>
    </source>
</evidence>
<feature type="compositionally biased region" description="Low complexity" evidence="6">
    <location>
        <begin position="69"/>
        <end position="78"/>
    </location>
</feature>
<feature type="compositionally biased region" description="Pro residues" evidence="6">
    <location>
        <begin position="358"/>
        <end position="376"/>
    </location>
</feature>
<feature type="compositionally biased region" description="Acidic residues" evidence="6">
    <location>
        <begin position="57"/>
        <end position="68"/>
    </location>
</feature>
<comment type="caution">
    <text evidence="8">The sequence shown here is derived from an EMBL/GenBank/DDBJ whole genome shotgun (WGS) entry which is preliminary data.</text>
</comment>
<dbReference type="SUPFAM" id="SSF57667">
    <property type="entry name" value="beta-beta-alpha zinc fingers"/>
    <property type="match status" value="1"/>
</dbReference>
<feature type="region of interest" description="Disordered" evidence="6">
    <location>
        <begin position="57"/>
        <end position="126"/>
    </location>
</feature>
<evidence type="ECO:0000313" key="8">
    <source>
        <dbReference type="EMBL" id="KAK3883023.1"/>
    </source>
</evidence>
<dbReference type="EMBL" id="JAWQEG010001034">
    <property type="protein sequence ID" value="KAK3883023.1"/>
    <property type="molecule type" value="Genomic_DNA"/>
</dbReference>
<dbReference type="SMART" id="SM00355">
    <property type="entry name" value="ZnF_C2H2"/>
    <property type="match status" value="2"/>
</dbReference>
<dbReference type="PROSITE" id="PS50157">
    <property type="entry name" value="ZINC_FINGER_C2H2_2"/>
    <property type="match status" value="1"/>
</dbReference>
<dbReference type="GO" id="GO:0008270">
    <property type="term" value="F:zinc ion binding"/>
    <property type="evidence" value="ECO:0007669"/>
    <property type="project" value="UniProtKB-KW"/>
</dbReference>
<feature type="region of interest" description="Disordered" evidence="6">
    <location>
        <begin position="140"/>
        <end position="376"/>
    </location>
</feature>
<keyword evidence="3 5" id="KW-0863">Zinc-finger</keyword>
<dbReference type="AlphaFoldDB" id="A0AAE1G4B3"/>
<dbReference type="InterPro" id="IPR013087">
    <property type="entry name" value="Znf_C2H2_type"/>
</dbReference>
<organism evidence="8 9">
    <name type="scientific">Petrolisthes cinctipes</name>
    <name type="common">Flat porcelain crab</name>
    <dbReference type="NCBI Taxonomy" id="88211"/>
    <lineage>
        <taxon>Eukaryota</taxon>
        <taxon>Metazoa</taxon>
        <taxon>Ecdysozoa</taxon>
        <taxon>Arthropoda</taxon>
        <taxon>Crustacea</taxon>
        <taxon>Multicrustacea</taxon>
        <taxon>Malacostraca</taxon>
        <taxon>Eumalacostraca</taxon>
        <taxon>Eucarida</taxon>
        <taxon>Decapoda</taxon>
        <taxon>Pleocyemata</taxon>
        <taxon>Anomura</taxon>
        <taxon>Galatheoidea</taxon>
        <taxon>Porcellanidae</taxon>
        <taxon>Petrolisthes</taxon>
    </lineage>
</organism>
<accession>A0AAE1G4B3</accession>
<feature type="compositionally biased region" description="Low complexity" evidence="6">
    <location>
        <begin position="169"/>
        <end position="201"/>
    </location>
</feature>
<dbReference type="InterPro" id="IPR050688">
    <property type="entry name" value="Zinc_finger/UBP_domain"/>
</dbReference>
<evidence type="ECO:0000256" key="3">
    <source>
        <dbReference type="ARBA" id="ARBA00022771"/>
    </source>
</evidence>
<gene>
    <name evidence="8" type="ORF">Pcinc_012630</name>
</gene>
<dbReference type="PANTHER" id="PTHR24403:SF67">
    <property type="entry name" value="FI01116P-RELATED"/>
    <property type="match status" value="1"/>
</dbReference>
<evidence type="ECO:0000313" key="9">
    <source>
        <dbReference type="Proteomes" id="UP001286313"/>
    </source>
</evidence>
<evidence type="ECO:0000259" key="7">
    <source>
        <dbReference type="PROSITE" id="PS50157"/>
    </source>
</evidence>
<protein>
    <recommendedName>
        <fullName evidence="7">C2H2-type domain-containing protein</fullName>
    </recommendedName>
</protein>
<evidence type="ECO:0000256" key="6">
    <source>
        <dbReference type="SAM" id="MobiDB-lite"/>
    </source>
</evidence>
<feature type="domain" description="C2H2-type" evidence="7">
    <location>
        <begin position="478"/>
        <end position="504"/>
    </location>
</feature>
<evidence type="ECO:0000256" key="4">
    <source>
        <dbReference type="ARBA" id="ARBA00022833"/>
    </source>
</evidence>